<evidence type="ECO:0000313" key="2">
    <source>
        <dbReference type="Proteomes" id="UP000198748"/>
    </source>
</evidence>
<accession>A0A1G8A6N4</accession>
<dbReference type="Proteomes" id="UP000198748">
    <property type="component" value="Unassembled WGS sequence"/>
</dbReference>
<protein>
    <submittedName>
        <fullName evidence="1">Uncharacterized protein</fullName>
    </submittedName>
</protein>
<reference evidence="2" key="1">
    <citation type="submission" date="2016-10" db="EMBL/GenBank/DDBJ databases">
        <authorList>
            <person name="Varghese N."/>
            <person name="Submissions S."/>
        </authorList>
    </citation>
    <scope>NUCLEOTIDE SEQUENCE [LARGE SCALE GENOMIC DNA]</scope>
    <source>
        <strain evidence="2">DSM 25329</strain>
    </source>
</reference>
<keyword evidence="2" id="KW-1185">Reference proteome</keyword>
<dbReference type="EMBL" id="FNAN01000030">
    <property type="protein sequence ID" value="SDH16588.1"/>
    <property type="molecule type" value="Genomic_DNA"/>
</dbReference>
<sequence length="162" mass="18481">MNYALCMKSTFLLGVFGLLVADRNACFAQCKETVSPSNNKKVHYHIVPLSGAKEYLTLTKTGEERVLNYHNDEFGQVYHVQMFTEIKFSSVKGNFSLYTTISSTDRSNWQSEFVLSTPVEPKELEKMKGTAQIEILLPDDKRVFKIDPKKNQLLHKAIACMH</sequence>
<dbReference type="STRING" id="659014.SAMN04487996_1303"/>
<organism evidence="1 2">
    <name type="scientific">Dyadobacter soli</name>
    <dbReference type="NCBI Taxonomy" id="659014"/>
    <lineage>
        <taxon>Bacteria</taxon>
        <taxon>Pseudomonadati</taxon>
        <taxon>Bacteroidota</taxon>
        <taxon>Cytophagia</taxon>
        <taxon>Cytophagales</taxon>
        <taxon>Spirosomataceae</taxon>
        <taxon>Dyadobacter</taxon>
    </lineage>
</organism>
<evidence type="ECO:0000313" key="1">
    <source>
        <dbReference type="EMBL" id="SDH16588.1"/>
    </source>
</evidence>
<name>A0A1G8A6N4_9BACT</name>
<gene>
    <name evidence="1" type="ORF">SAMN04487996_1303</name>
</gene>
<dbReference type="AlphaFoldDB" id="A0A1G8A6N4"/>
<proteinExistence type="predicted"/>